<dbReference type="InterPro" id="IPR011059">
    <property type="entry name" value="Metal-dep_hydrolase_composite"/>
</dbReference>
<name>A0A9X1LJK8_9FLAO</name>
<proteinExistence type="predicted"/>
<feature type="signal peptide" evidence="1">
    <location>
        <begin position="1"/>
        <end position="20"/>
    </location>
</feature>
<evidence type="ECO:0000313" key="3">
    <source>
        <dbReference type="EMBL" id="MCB7481561.1"/>
    </source>
</evidence>
<keyword evidence="4" id="KW-1185">Reference proteome</keyword>
<dbReference type="AlphaFoldDB" id="A0A9X1LJK8"/>
<accession>A0A9X1LJK8</accession>
<dbReference type="GO" id="GO:0016810">
    <property type="term" value="F:hydrolase activity, acting on carbon-nitrogen (but not peptide) bonds"/>
    <property type="evidence" value="ECO:0007669"/>
    <property type="project" value="InterPro"/>
</dbReference>
<dbReference type="Gene3D" id="2.30.40.10">
    <property type="entry name" value="Urease, subunit C, domain 1"/>
    <property type="match status" value="1"/>
</dbReference>
<protein>
    <submittedName>
        <fullName evidence="3">Amidohydrolase family protein</fullName>
    </submittedName>
</protein>
<comment type="caution">
    <text evidence="3">The sequence shown here is derived from an EMBL/GenBank/DDBJ whole genome shotgun (WGS) entry which is preliminary data.</text>
</comment>
<dbReference type="InterPro" id="IPR006680">
    <property type="entry name" value="Amidohydro-rel"/>
</dbReference>
<evidence type="ECO:0000259" key="2">
    <source>
        <dbReference type="Pfam" id="PF01979"/>
    </source>
</evidence>
<evidence type="ECO:0000313" key="4">
    <source>
        <dbReference type="Proteomes" id="UP001139414"/>
    </source>
</evidence>
<sequence length="475" mass="52839">MKYRLLFQFFILFFTCNSIAQNGISSVALKGATLYDGNGESIQNAVIIINNDKITHVGNSETEIPENTQIIDVSGKYIMPGLVDAHIHFFQTGFFDSRPDAADLRDSIPLEEVIKYQKNNPERYYQSYLRSGITAVYDVGDYMWTLDFQKNNDMNPLAPHTASAGRLITPAPEQMIGIFDVNGESTFVHLGSEEQGRNAVRENSKAGTTGIKIWGFSPGDEEFLKNINAVAEEIKNQDNKMIAHATNLSEAKMAMKLGAELLVHSVEDTLIDDEFIQLMKANKTIYNPTIVVARGYYNTFKAVLGEDFVIDDQNQVVDSKTRHMLENAAEFRKILSEERVEAMEGGLETMDEGLKKRKKNMLANLKKVYDEGGTIVVGTDAGNPGTLHGISYYNEIEAMQEAGIPPSDLIVMATRNGALAMERLDDFGTLEAGKIADLIVLEKDPSANISNLRSISHVMRKGILRNVRDAEDFKN</sequence>
<gene>
    <name evidence="3" type="ORF">LGQ90_09845</name>
</gene>
<dbReference type="Pfam" id="PF01979">
    <property type="entry name" value="Amidohydro_1"/>
    <property type="match status" value="1"/>
</dbReference>
<organism evidence="3 4">
    <name type="scientific">Christiangramia sediminis</name>
    <dbReference type="NCBI Taxonomy" id="2881336"/>
    <lineage>
        <taxon>Bacteria</taxon>
        <taxon>Pseudomonadati</taxon>
        <taxon>Bacteroidota</taxon>
        <taxon>Flavobacteriia</taxon>
        <taxon>Flavobacteriales</taxon>
        <taxon>Flavobacteriaceae</taxon>
        <taxon>Christiangramia</taxon>
    </lineage>
</organism>
<reference evidence="3" key="1">
    <citation type="submission" date="2021-10" db="EMBL/GenBank/DDBJ databases">
        <title>Gramella sp. ASW11-100T, isolated from marine sediment.</title>
        <authorList>
            <person name="Xia C."/>
        </authorList>
    </citation>
    <scope>NUCLEOTIDE SEQUENCE</scope>
    <source>
        <strain evidence="3">ASW11-100</strain>
    </source>
</reference>
<dbReference type="Gene3D" id="3.20.20.140">
    <property type="entry name" value="Metal-dependent hydrolases"/>
    <property type="match status" value="1"/>
</dbReference>
<dbReference type="RefSeq" id="WP_229340636.1">
    <property type="nucleotide sequence ID" value="NZ_JAJBZG010000005.1"/>
</dbReference>
<dbReference type="PANTHER" id="PTHR43135:SF3">
    <property type="entry name" value="ALPHA-D-RIBOSE 1-METHYLPHOSPHONATE 5-TRIPHOSPHATE DIPHOSPHATASE"/>
    <property type="match status" value="1"/>
</dbReference>
<feature type="domain" description="Amidohydrolase-related" evidence="2">
    <location>
        <begin position="77"/>
        <end position="462"/>
    </location>
</feature>
<keyword evidence="1" id="KW-0732">Signal</keyword>
<dbReference type="SUPFAM" id="SSF51338">
    <property type="entry name" value="Composite domain of metallo-dependent hydrolases"/>
    <property type="match status" value="1"/>
</dbReference>
<dbReference type="InterPro" id="IPR051781">
    <property type="entry name" value="Metallo-dep_Hydrolase"/>
</dbReference>
<dbReference type="PANTHER" id="PTHR43135">
    <property type="entry name" value="ALPHA-D-RIBOSE 1-METHYLPHOSPHONATE 5-TRIPHOSPHATE DIPHOSPHATASE"/>
    <property type="match status" value="1"/>
</dbReference>
<dbReference type="SUPFAM" id="SSF51556">
    <property type="entry name" value="Metallo-dependent hydrolases"/>
    <property type="match status" value="1"/>
</dbReference>
<dbReference type="EMBL" id="JAJBZG010000005">
    <property type="protein sequence ID" value="MCB7481561.1"/>
    <property type="molecule type" value="Genomic_DNA"/>
</dbReference>
<dbReference type="Proteomes" id="UP001139414">
    <property type="component" value="Unassembled WGS sequence"/>
</dbReference>
<dbReference type="InterPro" id="IPR032466">
    <property type="entry name" value="Metal_Hydrolase"/>
</dbReference>
<evidence type="ECO:0000256" key="1">
    <source>
        <dbReference type="SAM" id="SignalP"/>
    </source>
</evidence>
<feature type="chain" id="PRO_5040721067" evidence="1">
    <location>
        <begin position="21"/>
        <end position="475"/>
    </location>
</feature>